<keyword evidence="2" id="KW-1133">Transmembrane helix</keyword>
<dbReference type="EMBL" id="VLPK01000001">
    <property type="protein sequence ID" value="TSJ42827.1"/>
    <property type="molecule type" value="Genomic_DNA"/>
</dbReference>
<evidence type="ECO:0000256" key="2">
    <source>
        <dbReference type="SAM" id="Phobius"/>
    </source>
</evidence>
<name>A0A556MSH0_9SPHI</name>
<dbReference type="OrthoDB" id="814802at2"/>
<proteinExistence type="predicted"/>
<evidence type="ECO:0000256" key="1">
    <source>
        <dbReference type="SAM" id="MobiDB-lite"/>
    </source>
</evidence>
<evidence type="ECO:0000313" key="3">
    <source>
        <dbReference type="EMBL" id="TSJ42827.1"/>
    </source>
</evidence>
<comment type="caution">
    <text evidence="3">The sequence shown here is derived from an EMBL/GenBank/DDBJ whole genome shotgun (WGS) entry which is preliminary data.</text>
</comment>
<sequence length="619" mass="70625">MTKKHTRKYTIRKWPIVILVLIFVIAGSGWYIYNRYFAGDQWKPLLQAKLKEIILKSTDSLYHIEYSDFDLNLASGNATLSDFKLVPDSAVYQKLVAEKKAPDNLFTLSVKKLSIKNVGAKKAYQEKVLVIDNISIDKPDLTIVNKRYSFNDTVKVGKPKTPYEIIKKIFKQLRIDSISLKDISVKYINKSNPVTKLTALKHLDINISNILIDSLSALDNNRFYYTKGVEFILHDYKIATPDSMYYAELKKIYFSTAKREIILDKVSLTPRYNHTDFYEKLGTSGDIFTLKFKQIAIIDIDLQRFLRDQKLYAGTMGIDKANVQIYSNSNYKGKKSIKIGKDPHQALQKVALDMKLNKLNLIHSDIVYSELDATTQQTGVITFNTTTGHFFNVTNDEDVKKTNPFMIARISTHFMNAGPLQVNFKFNLNAKDGAFNYSGTLGKFDGRILDKLVKPLAMVHVRSADVERLNFNVNASNYGGKGHLEFYYKNLNVDLLKKVEGKKELQSQGLISSIANTLIIDNDNPDSKGRFRPGPIDLKREPTTSFFSFLYKGLLDGLKPSVGFTKKTEGTVNKVVTKVSTLVDKFNKFKADRKQRRLERQARRQAKKDSIANLKKQQQ</sequence>
<evidence type="ECO:0000313" key="4">
    <source>
        <dbReference type="Proteomes" id="UP000318733"/>
    </source>
</evidence>
<keyword evidence="2" id="KW-0812">Transmembrane</keyword>
<evidence type="ECO:0008006" key="5">
    <source>
        <dbReference type="Google" id="ProtNLM"/>
    </source>
</evidence>
<reference evidence="3 4" key="1">
    <citation type="submission" date="2019-07" db="EMBL/GenBank/DDBJ databases">
        <authorList>
            <person name="Huq M.A."/>
        </authorList>
    </citation>
    <scope>NUCLEOTIDE SEQUENCE [LARGE SCALE GENOMIC DNA]</scope>
    <source>
        <strain evidence="3 4">MAH-19</strain>
    </source>
</reference>
<dbReference type="Proteomes" id="UP000318733">
    <property type="component" value="Unassembled WGS sequence"/>
</dbReference>
<organism evidence="3 4">
    <name type="scientific">Mucilaginibacter corticis</name>
    <dbReference type="NCBI Taxonomy" id="2597670"/>
    <lineage>
        <taxon>Bacteria</taxon>
        <taxon>Pseudomonadati</taxon>
        <taxon>Bacteroidota</taxon>
        <taxon>Sphingobacteriia</taxon>
        <taxon>Sphingobacteriales</taxon>
        <taxon>Sphingobacteriaceae</taxon>
        <taxon>Mucilaginibacter</taxon>
    </lineage>
</organism>
<keyword evidence="2" id="KW-0472">Membrane</keyword>
<dbReference type="RefSeq" id="WP_144246397.1">
    <property type="nucleotide sequence ID" value="NZ_VLPK01000001.1"/>
</dbReference>
<keyword evidence="4" id="KW-1185">Reference proteome</keyword>
<protein>
    <recommendedName>
        <fullName evidence="5">DUF748 domain-containing protein</fullName>
    </recommendedName>
</protein>
<accession>A0A556MSH0</accession>
<feature type="region of interest" description="Disordered" evidence="1">
    <location>
        <begin position="594"/>
        <end position="619"/>
    </location>
</feature>
<dbReference type="AlphaFoldDB" id="A0A556MSH0"/>
<feature type="transmembrane region" description="Helical" evidence="2">
    <location>
        <begin position="12"/>
        <end position="33"/>
    </location>
</feature>
<feature type="compositionally biased region" description="Basic and acidic residues" evidence="1">
    <location>
        <begin position="594"/>
        <end position="610"/>
    </location>
</feature>
<gene>
    <name evidence="3" type="ORF">FO440_01160</name>
</gene>